<keyword evidence="1" id="KW-0732">Signal</keyword>
<dbReference type="Gene3D" id="2.120.10.30">
    <property type="entry name" value="TolB, C-terminal domain"/>
    <property type="match status" value="1"/>
</dbReference>
<accession>A0A9P7ZHZ2</accession>
<dbReference type="RefSeq" id="XP_046116005.1">
    <property type="nucleotide sequence ID" value="XM_046258478.1"/>
</dbReference>
<sequence>MALTTLVTTALLWPFDISSAAIQAPKAPVFRELGSLPAPGFFENIAIRPSTSSLLATRLTGGPEVYIVKDPASSTPDFSLLATVPDLDVLLGIDQLIPDEEACAGEERVYVVVGGKTPTGSPFDMVVGSAALYTVTFPHLDNDEDVEVAHLSALSADTGLVNGLVAVPGGVLIADSLRSRVSFYNVTDNSFTESAYEYPEMTAPEGAAMFGINGVQIRDNHLYWSNTALSSIYRIALDDNKKEGCDVRPELVFNASSIASAVDDFNFDIYGNIYAATHFDGTIVYSDAQTGEMKVVAGGIGEWDLAGCTALEFGKGEYDQDTLYVTTNSATFGNETRGGRIVAVDF</sequence>
<evidence type="ECO:0000256" key="1">
    <source>
        <dbReference type="SAM" id="SignalP"/>
    </source>
</evidence>
<organism evidence="2 3">
    <name type="scientific">Emericellopsis atlantica</name>
    <dbReference type="NCBI Taxonomy" id="2614577"/>
    <lineage>
        <taxon>Eukaryota</taxon>
        <taxon>Fungi</taxon>
        <taxon>Dikarya</taxon>
        <taxon>Ascomycota</taxon>
        <taxon>Pezizomycotina</taxon>
        <taxon>Sordariomycetes</taxon>
        <taxon>Hypocreomycetidae</taxon>
        <taxon>Hypocreales</taxon>
        <taxon>Bionectriaceae</taxon>
        <taxon>Emericellopsis</taxon>
    </lineage>
</organism>
<name>A0A9P7ZHZ2_9HYPO</name>
<feature type="signal peptide" evidence="1">
    <location>
        <begin position="1"/>
        <end position="20"/>
    </location>
</feature>
<comment type="caution">
    <text evidence="2">The sequence shown here is derived from an EMBL/GenBank/DDBJ whole genome shotgun (WGS) entry which is preliminary data.</text>
</comment>
<dbReference type="GeneID" id="70289381"/>
<keyword evidence="3" id="KW-1185">Reference proteome</keyword>
<gene>
    <name evidence="2" type="ORF">F5Z01DRAFT_248882</name>
</gene>
<dbReference type="PANTHER" id="PTHR42060">
    <property type="entry name" value="NHL REPEAT-CONTAINING PROTEIN-RELATED"/>
    <property type="match status" value="1"/>
</dbReference>
<feature type="chain" id="PRO_5040219305" description="SMP-30/Gluconolactonase/LRE-like region domain-containing protein" evidence="1">
    <location>
        <begin position="21"/>
        <end position="346"/>
    </location>
</feature>
<dbReference type="EMBL" id="MU251264">
    <property type="protein sequence ID" value="KAG9252081.1"/>
    <property type="molecule type" value="Genomic_DNA"/>
</dbReference>
<proteinExistence type="predicted"/>
<protein>
    <recommendedName>
        <fullName evidence="4">SMP-30/Gluconolactonase/LRE-like region domain-containing protein</fullName>
    </recommendedName>
</protein>
<reference evidence="2" key="1">
    <citation type="journal article" date="2021" name="IMA Fungus">
        <title>Genomic characterization of three marine fungi, including Emericellopsis atlantica sp. nov. with signatures of a generalist lifestyle and marine biomass degradation.</title>
        <authorList>
            <person name="Hagestad O.C."/>
            <person name="Hou L."/>
            <person name="Andersen J.H."/>
            <person name="Hansen E.H."/>
            <person name="Altermark B."/>
            <person name="Li C."/>
            <person name="Kuhnert E."/>
            <person name="Cox R.J."/>
            <person name="Crous P.W."/>
            <person name="Spatafora J.W."/>
            <person name="Lail K."/>
            <person name="Amirebrahimi M."/>
            <person name="Lipzen A."/>
            <person name="Pangilinan J."/>
            <person name="Andreopoulos W."/>
            <person name="Hayes R.D."/>
            <person name="Ng V."/>
            <person name="Grigoriev I.V."/>
            <person name="Jackson S.A."/>
            <person name="Sutton T.D.S."/>
            <person name="Dobson A.D.W."/>
            <person name="Rama T."/>
        </authorList>
    </citation>
    <scope>NUCLEOTIDE SEQUENCE</scope>
    <source>
        <strain evidence="2">TS7</strain>
    </source>
</reference>
<evidence type="ECO:0008006" key="4">
    <source>
        <dbReference type="Google" id="ProtNLM"/>
    </source>
</evidence>
<evidence type="ECO:0000313" key="3">
    <source>
        <dbReference type="Proteomes" id="UP000887229"/>
    </source>
</evidence>
<dbReference type="PANTHER" id="PTHR42060:SF1">
    <property type="entry name" value="NHL REPEAT-CONTAINING PROTEIN"/>
    <property type="match status" value="1"/>
</dbReference>
<dbReference type="AlphaFoldDB" id="A0A9P7ZHZ2"/>
<dbReference type="InterPro" id="IPR011042">
    <property type="entry name" value="6-blade_b-propeller_TolB-like"/>
</dbReference>
<evidence type="ECO:0000313" key="2">
    <source>
        <dbReference type="EMBL" id="KAG9252081.1"/>
    </source>
</evidence>
<dbReference type="SUPFAM" id="SSF63829">
    <property type="entry name" value="Calcium-dependent phosphotriesterase"/>
    <property type="match status" value="1"/>
</dbReference>
<dbReference type="Proteomes" id="UP000887229">
    <property type="component" value="Unassembled WGS sequence"/>
</dbReference>
<dbReference type="InterPro" id="IPR052998">
    <property type="entry name" value="Hetero-Diels-Alderase-like"/>
</dbReference>
<dbReference type="OrthoDB" id="5233393at2759"/>